<dbReference type="InterPro" id="IPR013519">
    <property type="entry name" value="Int_alpha_beta-p"/>
</dbReference>
<dbReference type="InterPro" id="IPR013517">
    <property type="entry name" value="FG-GAP"/>
</dbReference>
<dbReference type="SUPFAM" id="SSF69318">
    <property type="entry name" value="Integrin alpha N-terminal domain"/>
    <property type="match status" value="5"/>
</dbReference>
<dbReference type="InterPro" id="IPR028994">
    <property type="entry name" value="Integrin_alpha_N"/>
</dbReference>
<keyword evidence="1" id="KW-0732">Signal</keyword>
<keyword evidence="3" id="KW-0325">Glycoprotein</keyword>
<dbReference type="OrthoDB" id="10022113at2759"/>
<dbReference type="Pfam" id="PF13517">
    <property type="entry name" value="FG-GAP_3"/>
    <property type="match status" value="12"/>
</dbReference>
<dbReference type="Gene3D" id="2.130.10.130">
    <property type="entry name" value="Integrin alpha, N-terminal"/>
    <property type="match status" value="5"/>
</dbReference>
<proteinExistence type="predicted"/>
<evidence type="ECO:0000256" key="4">
    <source>
        <dbReference type="SAM" id="Phobius"/>
    </source>
</evidence>
<keyword evidence="4" id="KW-0812">Transmembrane</keyword>
<evidence type="ECO:0000313" key="5">
    <source>
        <dbReference type="EMBL" id="CAF1451378.1"/>
    </source>
</evidence>
<accession>A0A815PNU6</accession>
<keyword evidence="4" id="KW-0472">Membrane</keyword>
<evidence type="ECO:0000256" key="1">
    <source>
        <dbReference type="ARBA" id="ARBA00022729"/>
    </source>
</evidence>
<sequence length="1511" mass="161446">MNTHVQTDIHLEHTSPIDRTQSSITSVHTNSVNENTVVRRNHEKQFTPAKKAGILSVTYVCTAMTVGIFIVCLTYKKLDKRCLSTFVPTIGNSASYNSRPRSIALADFNQDGKLDIIVTNSGTDSIKILVNNDNYTFIDSITYSTGLKSVPHSLVVNDFNNDGLLDIVIGRYGANSIGIFFGKSNGTFNNMVTFSTMRSRPFYLSTGDFNNDKRLDLVVVNHGTNSISIYLNQGNGTFANEISYSMGYDSLSYATVVGDFNHDKNLDLAVVNSGIDNIAILFGIGNGQFSSPTFYTTKYGSQPTSLALGDLNNDDILDLVVATSGVPSISIFYGFKNGTFAQQRLLELETPAYPQFVATGDLNKDNQTDIIILDSINGDIHVLLGYGNGSFSSITTYITNDNDSPYSVAIGDLNQNNRSDLAVTSYTTNKVLILMDYSFAFTVDQNQYSLGRNSRPSFVALGDFNSDHRLDMAVTKISTDSVGIVIGYGNGSFYPEITCSLPTGSSPTCISVADLNDDNRSDLVVSNYGKHNIGVLYGYGNGSFSNMTAYPTGVEAFPIAVTIGDFNNDSILDIAAANFRIDNVVIFIGNRNGTFANAVSYSTSVGSDPSAITTADFNGDNILDLAVANSGRGNVGILFGIGDGTFSTVITYSTGFQSHPDSITTGYLNKDLWLDIIAADSTSDNVIVLLGHDNGTFGAATSFTDDSFSNPSGLVLGDVNYDNYLDIVVTNFGNDNVGILGGDGNGSFILARSYQLLTGAGPKAVIIGDFNNNTRWDIIVTESGLGSVNLLVRYIGAEFQTELTYTTGSGTHPYGVAVYDLNNDNRLDIVVANSATDSAGVFLGHGDGTFETQTTFDVGKNTHPQNVVVDDFDKDNRTDVATANTNGDSITVLFGFENNRFASTATYQLRPGGAPYALAVADFNEDNILDIVTVNKGTENIAIFFGYKYMTFKSQQTYSNQYSQRPSSMTIRDLNGDTYLDIATTFAASDSVGILFGNGSGTFGELTMYSVGVNSYPYECIAIDVNNDNKTDIVVANAGSNTIGVLLGYGNGSFAPVLLFSTGDDSQPYGAAAGDFNNDYIIDIVVANYRGNNVGVLLGLGNGSFSPVVTYSTNDGSRPQSVAVGDFNNDSRLDIAVANYRRDNMATLLGNGDGTFQNAVFYSTGYLSMPTFVNVNDYNNDNISDVAVSNKNDDTIGILYGYGNGTFAPVMDYSTGEGSSPQSIRSGDFDNDQRTDIAVACPGTNSMVILYGSNNKRFLLGASISTGSKSGPISLAIGDIDNNGRLDVATANYLNDNVGVHLSYGTGNFGGISRYPFARGSLPVAIAVSDFNNDNHSDIVVSNYGTGDINIIDGYGDGTFGSLIKYSLLDGSTPTAVAVGDLNLDNNSDIVVVDSELNNIYVFLGDGNSTFVLQMIYSVGLGSLLRGVNVADLNNDHFLDIIAVAAGTSKVLLLQGYGNGTFGNETSFTLGYNYDPYAVAVGDFNQDHWSDIAVANYGGDYVEILLRTCAA</sequence>
<dbReference type="PANTHER" id="PTHR46580">
    <property type="entry name" value="SENSOR KINASE-RELATED"/>
    <property type="match status" value="1"/>
</dbReference>
<keyword evidence="4" id="KW-1133">Transmembrane helix</keyword>
<organism evidence="5 6">
    <name type="scientific">Adineta ricciae</name>
    <name type="common">Rotifer</name>
    <dbReference type="NCBI Taxonomy" id="249248"/>
    <lineage>
        <taxon>Eukaryota</taxon>
        <taxon>Metazoa</taxon>
        <taxon>Spiralia</taxon>
        <taxon>Gnathifera</taxon>
        <taxon>Rotifera</taxon>
        <taxon>Eurotatoria</taxon>
        <taxon>Bdelloidea</taxon>
        <taxon>Adinetida</taxon>
        <taxon>Adinetidae</taxon>
        <taxon>Adineta</taxon>
    </lineage>
</organism>
<evidence type="ECO:0000256" key="3">
    <source>
        <dbReference type="ARBA" id="ARBA00023180"/>
    </source>
</evidence>
<evidence type="ECO:0000256" key="2">
    <source>
        <dbReference type="ARBA" id="ARBA00022737"/>
    </source>
</evidence>
<feature type="transmembrane region" description="Helical" evidence="4">
    <location>
        <begin position="52"/>
        <end position="76"/>
    </location>
</feature>
<gene>
    <name evidence="5" type="ORF">EDS130_LOCUS39540</name>
</gene>
<protein>
    <submittedName>
        <fullName evidence="5">Uncharacterized protein</fullName>
    </submittedName>
</protein>
<reference evidence="5" key="1">
    <citation type="submission" date="2021-02" db="EMBL/GenBank/DDBJ databases">
        <authorList>
            <person name="Nowell W R."/>
        </authorList>
    </citation>
    <scope>NUCLEOTIDE SEQUENCE</scope>
</reference>
<keyword evidence="2" id="KW-0677">Repeat</keyword>
<comment type="caution">
    <text evidence="5">The sequence shown here is derived from an EMBL/GenBank/DDBJ whole genome shotgun (WGS) entry which is preliminary data.</text>
</comment>
<dbReference type="EMBL" id="CAJNOJ010000447">
    <property type="protein sequence ID" value="CAF1451378.1"/>
    <property type="molecule type" value="Genomic_DNA"/>
</dbReference>
<dbReference type="PANTHER" id="PTHR46580:SF4">
    <property type="entry name" value="ATP_GTP-BINDING PROTEIN"/>
    <property type="match status" value="1"/>
</dbReference>
<dbReference type="Gene3D" id="2.30.30.100">
    <property type="match status" value="8"/>
</dbReference>
<dbReference type="SMART" id="SM00191">
    <property type="entry name" value="Int_alpha"/>
    <property type="match status" value="6"/>
</dbReference>
<evidence type="ECO:0000313" key="6">
    <source>
        <dbReference type="Proteomes" id="UP000663852"/>
    </source>
</evidence>
<name>A0A815PNU6_ADIRI</name>
<dbReference type="Proteomes" id="UP000663852">
    <property type="component" value="Unassembled WGS sequence"/>
</dbReference>